<sequence length="46" mass="4993">MDFSEYAELDAIALAEPISKGEVSAAEAEALVRDAICEKYLLFNQG</sequence>
<reference evidence="1" key="1">
    <citation type="submission" date="2018-05" db="EMBL/GenBank/DDBJ databases">
        <authorList>
            <person name="Lanie J.A."/>
            <person name="Ng W.-L."/>
            <person name="Kazmierczak K.M."/>
            <person name="Andrzejewski T.M."/>
            <person name="Davidsen T.M."/>
            <person name="Wayne K.J."/>
            <person name="Tettelin H."/>
            <person name="Glass J.I."/>
            <person name="Rusch D."/>
            <person name="Podicherti R."/>
            <person name="Tsui H.-C.T."/>
            <person name="Winkler M.E."/>
        </authorList>
    </citation>
    <scope>NUCLEOTIDE SEQUENCE</scope>
</reference>
<dbReference type="EMBL" id="UINC01170927">
    <property type="protein sequence ID" value="SVD75214.1"/>
    <property type="molecule type" value="Genomic_DNA"/>
</dbReference>
<evidence type="ECO:0000313" key="1">
    <source>
        <dbReference type="EMBL" id="SVD75214.1"/>
    </source>
</evidence>
<protein>
    <submittedName>
        <fullName evidence="1">Uncharacterized protein</fullName>
    </submittedName>
</protein>
<name>A0A382XWC8_9ZZZZ</name>
<organism evidence="1">
    <name type="scientific">marine metagenome</name>
    <dbReference type="NCBI Taxonomy" id="408172"/>
    <lineage>
        <taxon>unclassified sequences</taxon>
        <taxon>metagenomes</taxon>
        <taxon>ecological metagenomes</taxon>
    </lineage>
</organism>
<proteinExistence type="predicted"/>
<gene>
    <name evidence="1" type="ORF">METZ01_LOCUS428068</name>
</gene>
<accession>A0A382XWC8</accession>
<dbReference type="AlphaFoldDB" id="A0A382XWC8"/>